<keyword evidence="3" id="KW-0031">Aminopeptidase</keyword>
<dbReference type="InterPro" id="IPR029058">
    <property type="entry name" value="AB_hydrolase_fold"/>
</dbReference>
<dbReference type="GO" id="GO:0004252">
    <property type="term" value="F:serine-type endopeptidase activity"/>
    <property type="evidence" value="ECO:0007669"/>
    <property type="project" value="TreeGrafter"/>
</dbReference>
<dbReference type="AlphaFoldDB" id="A0A7W9CL15"/>
<evidence type="ECO:0000256" key="1">
    <source>
        <dbReference type="ARBA" id="ARBA00022801"/>
    </source>
</evidence>
<evidence type="ECO:0000313" key="4">
    <source>
        <dbReference type="Proteomes" id="UP000545037"/>
    </source>
</evidence>
<dbReference type="PANTHER" id="PTHR42776">
    <property type="entry name" value="SERINE PEPTIDASE S9 FAMILY MEMBER"/>
    <property type="match status" value="1"/>
</dbReference>
<dbReference type="SUPFAM" id="SSF82171">
    <property type="entry name" value="DPP6 N-terminal domain-like"/>
    <property type="match status" value="1"/>
</dbReference>
<evidence type="ECO:0000313" key="3">
    <source>
        <dbReference type="EMBL" id="MBB5747336.1"/>
    </source>
</evidence>
<dbReference type="InterPro" id="IPR001375">
    <property type="entry name" value="Peptidase_S9_cat"/>
</dbReference>
<dbReference type="PANTHER" id="PTHR42776:SF27">
    <property type="entry name" value="DIPEPTIDYL PEPTIDASE FAMILY MEMBER 6"/>
    <property type="match status" value="1"/>
</dbReference>
<dbReference type="Gene3D" id="3.40.50.1820">
    <property type="entry name" value="alpha/beta hydrolase"/>
    <property type="match status" value="1"/>
</dbReference>
<accession>A0A7W9CL15</accession>
<dbReference type="SUPFAM" id="SSF53474">
    <property type="entry name" value="alpha/beta-Hydrolases"/>
    <property type="match status" value="1"/>
</dbReference>
<keyword evidence="1" id="KW-0378">Hydrolase</keyword>
<evidence type="ECO:0000259" key="2">
    <source>
        <dbReference type="Pfam" id="PF00326"/>
    </source>
</evidence>
<dbReference type="GO" id="GO:0006508">
    <property type="term" value="P:proteolysis"/>
    <property type="evidence" value="ECO:0007669"/>
    <property type="project" value="InterPro"/>
</dbReference>
<dbReference type="Proteomes" id="UP000545037">
    <property type="component" value="Unassembled WGS sequence"/>
</dbReference>
<keyword evidence="3" id="KW-0645">Protease</keyword>
<gene>
    <name evidence="3" type="ORF">GGR13_002957</name>
</gene>
<feature type="domain" description="Peptidase S9 prolyl oligopeptidase catalytic" evidence="2">
    <location>
        <begin position="428"/>
        <end position="640"/>
    </location>
</feature>
<sequence>MGLLSWGAAVGVAHAQTPPPPLSAYGALPATELVAVSPSGDRVAFVTVVGEQRAMATVDLINERPLGVVAIGSAKLRDLEWLDEERVLVTLSTTETLPQIGLDKSELYLGQVFNVTTGRIVRMLNANRKLFPVLMSGVYVRPGDARPDVLVRAYELDNYGVLNLYRVDPDTGSARLAERMSRDVEDFLLDDEGRSIARSLYDERSRVWSLQVRKDGRLQETWRMSTPVDPPELLGLGLNGDSVIVSAERPDLSREGREDAVFFDVDIASGTWRPVRFDFNPDRLLFSPTTRHLIGAGRMQDQGIRYAFADPTAAVLWASVTQVMPDAAPVLASWSDDMRTAVVFTSGAEDPGTYSLIDLDGGQVRPVGRAYPQIEPSQVAPMRPVQFKAADGLTLHGYLTTPLKKEARDLPLVVLAHGGPATRDTAGFDWWSQAIASRGYAVLQVNFRGSTGYGEAFMEAGFGEWGRKMQTDLSDGVRYLAGEGIVDPARTCIVGASYGGYAALAGPTLDPGVYRCAVSVAGVSNLRAMLSYEAERGERRDSSRVRYWNRFMGGDGPGDRSLDARSPSRLVETVEVPIQLLHGRDDVVVPISQSRQMADALRRAGKPHEFIELDGEDHWLSRAETRTRMLTETMRFIETHNPAR</sequence>
<reference evidence="3 4" key="1">
    <citation type="submission" date="2020-08" db="EMBL/GenBank/DDBJ databases">
        <title>Genomic Encyclopedia of Type Strains, Phase IV (KMG-IV): sequencing the most valuable type-strain genomes for metagenomic binning, comparative biology and taxonomic classification.</title>
        <authorList>
            <person name="Goeker M."/>
        </authorList>
    </citation>
    <scope>NUCLEOTIDE SEQUENCE [LARGE SCALE GENOMIC DNA]</scope>
    <source>
        <strain evidence="3 4">DSM 4737</strain>
    </source>
</reference>
<name>A0A7W9CL15_9CAUL</name>
<keyword evidence="4" id="KW-1185">Reference proteome</keyword>
<proteinExistence type="predicted"/>
<dbReference type="GO" id="GO:0004177">
    <property type="term" value="F:aminopeptidase activity"/>
    <property type="evidence" value="ECO:0007669"/>
    <property type="project" value="UniProtKB-KW"/>
</dbReference>
<organism evidence="3 4">
    <name type="scientific">Brevundimonas variabilis</name>
    <dbReference type="NCBI Taxonomy" id="74312"/>
    <lineage>
        <taxon>Bacteria</taxon>
        <taxon>Pseudomonadati</taxon>
        <taxon>Pseudomonadota</taxon>
        <taxon>Alphaproteobacteria</taxon>
        <taxon>Caulobacterales</taxon>
        <taxon>Caulobacteraceae</taxon>
        <taxon>Brevundimonas</taxon>
    </lineage>
</organism>
<dbReference type="EMBL" id="JACHOR010000005">
    <property type="protein sequence ID" value="MBB5747336.1"/>
    <property type="molecule type" value="Genomic_DNA"/>
</dbReference>
<protein>
    <submittedName>
        <fullName evidence="3">Dipeptidyl aminopeptidase/acylaminoacyl peptidase</fullName>
    </submittedName>
</protein>
<dbReference type="RefSeq" id="WP_343060433.1">
    <property type="nucleotide sequence ID" value="NZ_JACHOR010000005.1"/>
</dbReference>
<comment type="caution">
    <text evidence="3">The sequence shown here is derived from an EMBL/GenBank/DDBJ whole genome shotgun (WGS) entry which is preliminary data.</text>
</comment>
<dbReference type="Pfam" id="PF00326">
    <property type="entry name" value="Peptidase_S9"/>
    <property type="match status" value="1"/>
</dbReference>